<feature type="compositionally biased region" description="Polar residues" evidence="1">
    <location>
        <begin position="188"/>
        <end position="198"/>
    </location>
</feature>
<evidence type="ECO:0000256" key="1">
    <source>
        <dbReference type="SAM" id="MobiDB-lite"/>
    </source>
</evidence>
<feature type="compositionally biased region" description="Pro residues" evidence="1">
    <location>
        <begin position="201"/>
        <end position="211"/>
    </location>
</feature>
<accession>A0A9P5UE01</accession>
<feature type="signal peptide" evidence="3">
    <location>
        <begin position="1"/>
        <end position="17"/>
    </location>
</feature>
<reference evidence="4" key="1">
    <citation type="submission" date="2020-11" db="EMBL/GenBank/DDBJ databases">
        <authorList>
            <consortium name="DOE Joint Genome Institute"/>
            <person name="Ahrendt S."/>
            <person name="Riley R."/>
            <person name="Andreopoulos W."/>
            <person name="Labutti K."/>
            <person name="Pangilinan J."/>
            <person name="Ruiz-Duenas F.J."/>
            <person name="Barrasa J.M."/>
            <person name="Sanchez-Garcia M."/>
            <person name="Camarero S."/>
            <person name="Miyauchi S."/>
            <person name="Serrano A."/>
            <person name="Linde D."/>
            <person name="Babiker R."/>
            <person name="Drula E."/>
            <person name="Ayuso-Fernandez I."/>
            <person name="Pacheco R."/>
            <person name="Padilla G."/>
            <person name="Ferreira P."/>
            <person name="Barriuso J."/>
            <person name="Kellner H."/>
            <person name="Castanera R."/>
            <person name="Alfaro M."/>
            <person name="Ramirez L."/>
            <person name="Pisabarro A.G."/>
            <person name="Kuo A."/>
            <person name="Tritt A."/>
            <person name="Lipzen A."/>
            <person name="He G."/>
            <person name="Yan M."/>
            <person name="Ng V."/>
            <person name="Cullen D."/>
            <person name="Martin F."/>
            <person name="Rosso M.-N."/>
            <person name="Henrissat B."/>
            <person name="Hibbett D."/>
            <person name="Martinez A.T."/>
            <person name="Grigoriev I.V."/>
        </authorList>
    </citation>
    <scope>NUCLEOTIDE SEQUENCE</scope>
    <source>
        <strain evidence="4">AH 40177</strain>
    </source>
</reference>
<feature type="compositionally biased region" description="Polar residues" evidence="1">
    <location>
        <begin position="148"/>
        <end position="166"/>
    </location>
</feature>
<protein>
    <recommendedName>
        <fullName evidence="6">Mid2 domain-containing protein</fullName>
    </recommendedName>
</protein>
<dbReference type="AlphaFoldDB" id="A0A9P5UE01"/>
<evidence type="ECO:0008006" key="6">
    <source>
        <dbReference type="Google" id="ProtNLM"/>
    </source>
</evidence>
<evidence type="ECO:0000256" key="2">
    <source>
        <dbReference type="SAM" id="Phobius"/>
    </source>
</evidence>
<keyword evidence="5" id="KW-1185">Reference proteome</keyword>
<feature type="transmembrane region" description="Helical" evidence="2">
    <location>
        <begin position="97"/>
        <end position="117"/>
    </location>
</feature>
<proteinExistence type="predicted"/>
<dbReference type="CDD" id="cd12087">
    <property type="entry name" value="TM_EGFR-like"/>
    <property type="match status" value="1"/>
</dbReference>
<comment type="caution">
    <text evidence="4">The sequence shown here is derived from an EMBL/GenBank/DDBJ whole genome shotgun (WGS) entry which is preliminary data.</text>
</comment>
<sequence>MRLLILQLSLIAQFSTPFRERLLSLPPDEGICFGATTGTATGTPYSEVLEVISTTTTPAASTLGISTAAPTTPFIIPTTTTVSNGVQNSRKSSVGTIVGSTIAGLVVISTVVFFVLWRRRRKSHPQELVVEQFNIHAQDTVPRHQTAAGIQTHSGRSTQASTSKTTSNPMNSNRSNPSQPRSKRALANPSTQGNQQIAHPSDPPPIYTKSR</sequence>
<evidence type="ECO:0000256" key="3">
    <source>
        <dbReference type="SAM" id="SignalP"/>
    </source>
</evidence>
<keyword evidence="2" id="KW-1133">Transmembrane helix</keyword>
<keyword evidence="3" id="KW-0732">Signal</keyword>
<dbReference type="Proteomes" id="UP000772434">
    <property type="component" value="Unassembled WGS sequence"/>
</dbReference>
<dbReference type="EMBL" id="JADNRY010000008">
    <property type="protein sequence ID" value="KAF9075707.1"/>
    <property type="molecule type" value="Genomic_DNA"/>
</dbReference>
<evidence type="ECO:0000313" key="4">
    <source>
        <dbReference type="EMBL" id="KAF9075707.1"/>
    </source>
</evidence>
<keyword evidence="2" id="KW-0472">Membrane</keyword>
<feature type="region of interest" description="Disordered" evidence="1">
    <location>
        <begin position="140"/>
        <end position="211"/>
    </location>
</feature>
<keyword evidence="2" id="KW-0812">Transmembrane</keyword>
<evidence type="ECO:0000313" key="5">
    <source>
        <dbReference type="Proteomes" id="UP000772434"/>
    </source>
</evidence>
<name>A0A9P5UE01_9AGAR</name>
<gene>
    <name evidence="4" type="ORF">BDP27DRAFT_951320</name>
</gene>
<feature type="compositionally biased region" description="Low complexity" evidence="1">
    <location>
        <begin position="167"/>
        <end position="180"/>
    </location>
</feature>
<feature type="chain" id="PRO_5040498011" description="Mid2 domain-containing protein" evidence="3">
    <location>
        <begin position="18"/>
        <end position="211"/>
    </location>
</feature>
<organism evidence="4 5">
    <name type="scientific">Rhodocollybia butyracea</name>
    <dbReference type="NCBI Taxonomy" id="206335"/>
    <lineage>
        <taxon>Eukaryota</taxon>
        <taxon>Fungi</taxon>
        <taxon>Dikarya</taxon>
        <taxon>Basidiomycota</taxon>
        <taxon>Agaricomycotina</taxon>
        <taxon>Agaricomycetes</taxon>
        <taxon>Agaricomycetidae</taxon>
        <taxon>Agaricales</taxon>
        <taxon>Marasmiineae</taxon>
        <taxon>Omphalotaceae</taxon>
        <taxon>Rhodocollybia</taxon>
    </lineage>
</organism>